<evidence type="ECO:0000313" key="3">
    <source>
        <dbReference type="Proteomes" id="UP001500973"/>
    </source>
</evidence>
<sequence length="65" mass="6666">MADPATDPVADPVRDPVTGPVTGPVAGFGAADERPASRLRDGLRVYAAIVRMWSAPPPPTAPPSC</sequence>
<evidence type="ECO:0000313" key="2">
    <source>
        <dbReference type="EMBL" id="GAA1414089.1"/>
    </source>
</evidence>
<feature type="region of interest" description="Disordered" evidence="1">
    <location>
        <begin position="1"/>
        <end position="29"/>
    </location>
</feature>
<organism evidence="2 3">
    <name type="scientific">Streptomyces thermospinosisporus</name>
    <dbReference type="NCBI Taxonomy" id="161482"/>
    <lineage>
        <taxon>Bacteria</taxon>
        <taxon>Bacillati</taxon>
        <taxon>Actinomycetota</taxon>
        <taxon>Actinomycetes</taxon>
        <taxon>Kitasatosporales</taxon>
        <taxon>Streptomycetaceae</taxon>
        <taxon>Streptomyces</taxon>
    </lineage>
</organism>
<comment type="caution">
    <text evidence="2">The sequence shown here is derived from an EMBL/GenBank/DDBJ whole genome shotgun (WGS) entry which is preliminary data.</text>
</comment>
<reference evidence="2 3" key="1">
    <citation type="journal article" date="2019" name="Int. J. Syst. Evol. Microbiol.">
        <title>The Global Catalogue of Microorganisms (GCM) 10K type strain sequencing project: providing services to taxonomists for standard genome sequencing and annotation.</title>
        <authorList>
            <consortium name="The Broad Institute Genomics Platform"/>
            <consortium name="The Broad Institute Genome Sequencing Center for Infectious Disease"/>
            <person name="Wu L."/>
            <person name="Ma J."/>
        </authorList>
    </citation>
    <scope>NUCLEOTIDE SEQUENCE [LARGE SCALE GENOMIC DNA]</scope>
    <source>
        <strain evidence="2 3">JCM 11756</strain>
    </source>
</reference>
<gene>
    <name evidence="2" type="ORF">GCM10009601_01290</name>
</gene>
<dbReference type="EMBL" id="BAAAIZ010000002">
    <property type="protein sequence ID" value="GAA1414089.1"/>
    <property type="molecule type" value="Genomic_DNA"/>
</dbReference>
<name>A0ABN1YIG2_9ACTN</name>
<evidence type="ECO:0000256" key="1">
    <source>
        <dbReference type="SAM" id="MobiDB-lite"/>
    </source>
</evidence>
<proteinExistence type="predicted"/>
<protein>
    <submittedName>
        <fullName evidence="2">Uncharacterized protein</fullName>
    </submittedName>
</protein>
<dbReference type="Proteomes" id="UP001500973">
    <property type="component" value="Unassembled WGS sequence"/>
</dbReference>
<accession>A0ABN1YIG2</accession>
<keyword evidence="3" id="KW-1185">Reference proteome</keyword>